<feature type="compositionally biased region" description="Basic and acidic residues" evidence="1">
    <location>
        <begin position="82"/>
        <end position="101"/>
    </location>
</feature>
<gene>
    <name evidence="2" type="ORF">F2P58_23325</name>
</gene>
<dbReference type="RefSeq" id="WP_150873149.1">
    <property type="nucleotide sequence ID" value="NZ_VWSE01000010.1"/>
</dbReference>
<dbReference type="EMBL" id="VWSE01000010">
    <property type="protein sequence ID" value="KAB0285448.1"/>
    <property type="molecule type" value="Genomic_DNA"/>
</dbReference>
<dbReference type="AlphaFoldDB" id="A0A5N3QTF2"/>
<organism evidence="2 3">
    <name type="scientific">Vibrio fortis</name>
    <dbReference type="NCBI Taxonomy" id="212667"/>
    <lineage>
        <taxon>Bacteria</taxon>
        <taxon>Pseudomonadati</taxon>
        <taxon>Pseudomonadota</taxon>
        <taxon>Gammaproteobacteria</taxon>
        <taxon>Vibrionales</taxon>
        <taxon>Vibrionaceae</taxon>
        <taxon>Vibrio</taxon>
    </lineage>
</organism>
<protein>
    <submittedName>
        <fullName evidence="2">Uncharacterized protein</fullName>
    </submittedName>
</protein>
<evidence type="ECO:0000313" key="3">
    <source>
        <dbReference type="Proteomes" id="UP000326789"/>
    </source>
</evidence>
<proteinExistence type="predicted"/>
<name>A0A5N3QTF2_9VIBR</name>
<evidence type="ECO:0000256" key="1">
    <source>
        <dbReference type="SAM" id="MobiDB-lite"/>
    </source>
</evidence>
<accession>A0A5N3QTF2</accession>
<evidence type="ECO:0000313" key="2">
    <source>
        <dbReference type="EMBL" id="KAB0285448.1"/>
    </source>
</evidence>
<comment type="caution">
    <text evidence="2">The sequence shown here is derived from an EMBL/GenBank/DDBJ whole genome shotgun (WGS) entry which is preliminary data.</text>
</comment>
<feature type="region of interest" description="Disordered" evidence="1">
    <location>
        <begin position="82"/>
        <end position="108"/>
    </location>
</feature>
<sequence length="171" mass="19185">MDSLKAREVTIKHLGEFRLKTWTGSMVGVVEGNTYNHLQVEGHAPYFIGEDLLPRNVSMGLWESTATSESDTVTVSVDLFEQPKEEGKEMPNTQKKEHTSLEEQANPVTTERSVNVIPEVMKDLTDRLAKGVATYGKPLQSHNGRDALQDAYEELLDGACYLKQLMMEREA</sequence>
<dbReference type="Proteomes" id="UP000326789">
    <property type="component" value="Unassembled WGS sequence"/>
</dbReference>
<reference evidence="2 3" key="1">
    <citation type="submission" date="2019-09" db="EMBL/GenBank/DDBJ databases">
        <title>Whole genome sequence of Vibrio fortis.</title>
        <authorList>
            <person name="Das S.K."/>
        </authorList>
    </citation>
    <scope>NUCLEOTIDE SEQUENCE [LARGE SCALE GENOMIC DNA]</scope>
    <source>
        <strain evidence="2 3">AN60</strain>
    </source>
</reference>